<organism evidence="3 4">
    <name type="scientific">Anaerovirgula multivorans</name>
    <dbReference type="NCBI Taxonomy" id="312168"/>
    <lineage>
        <taxon>Bacteria</taxon>
        <taxon>Bacillati</taxon>
        <taxon>Bacillota</taxon>
        <taxon>Clostridia</taxon>
        <taxon>Peptostreptococcales</taxon>
        <taxon>Natronincolaceae</taxon>
        <taxon>Anaerovirgula</taxon>
    </lineage>
</organism>
<dbReference type="InterPro" id="IPR037523">
    <property type="entry name" value="VOC_core"/>
</dbReference>
<dbReference type="Proteomes" id="UP000198304">
    <property type="component" value="Unassembled WGS sequence"/>
</dbReference>
<dbReference type="RefSeq" id="WP_089285636.1">
    <property type="nucleotide sequence ID" value="NZ_FZOJ01000071.1"/>
</dbReference>
<accession>A0A239LDT9</accession>
<dbReference type="InterPro" id="IPR029068">
    <property type="entry name" value="Glyas_Bleomycin-R_OHBP_Dase"/>
</dbReference>
<dbReference type="CDD" id="cd08364">
    <property type="entry name" value="FosX"/>
    <property type="match status" value="1"/>
</dbReference>
<protein>
    <submittedName>
        <fullName evidence="3">Catechol 2,3-dioxygenase</fullName>
    </submittedName>
</protein>
<dbReference type="PROSITE" id="PS51819">
    <property type="entry name" value="VOC"/>
    <property type="match status" value="1"/>
</dbReference>
<reference evidence="3 4" key="1">
    <citation type="submission" date="2017-06" db="EMBL/GenBank/DDBJ databases">
        <authorList>
            <person name="Kim H.J."/>
            <person name="Triplett B.A."/>
        </authorList>
    </citation>
    <scope>NUCLEOTIDE SEQUENCE [LARGE SCALE GENOMIC DNA]</scope>
    <source>
        <strain evidence="3 4">SCA</strain>
    </source>
</reference>
<dbReference type="GO" id="GO:0051213">
    <property type="term" value="F:dioxygenase activity"/>
    <property type="evidence" value="ECO:0007669"/>
    <property type="project" value="UniProtKB-KW"/>
</dbReference>
<evidence type="ECO:0000259" key="2">
    <source>
        <dbReference type="PROSITE" id="PS51819"/>
    </source>
</evidence>
<sequence>MIEGVSHITFIVKDLEKATTFFKCIFDAKEVYSSGDNTFSLSREKFFLINGQWIAIMEGEVLKERTYNHVAFKIKEEHFEIYEKKILELGVDYKQPRPRVEGEGRSLYFYDFDNHLFELHTGTLSQRLKTYEKIKQ</sequence>
<keyword evidence="1" id="KW-0479">Metal-binding</keyword>
<gene>
    <name evidence="3" type="ORF">SAMN05446037_10715</name>
</gene>
<evidence type="ECO:0000256" key="1">
    <source>
        <dbReference type="ARBA" id="ARBA00022723"/>
    </source>
</evidence>
<dbReference type="Gene3D" id="3.10.180.10">
    <property type="entry name" value="2,3-Dihydroxybiphenyl 1,2-Dioxygenase, domain 1"/>
    <property type="match status" value="1"/>
</dbReference>
<dbReference type="InterPro" id="IPR037434">
    <property type="entry name" value="FosX"/>
</dbReference>
<dbReference type="PANTHER" id="PTHR36113:SF6">
    <property type="entry name" value="FOSFOMYCIN RESISTANCE PROTEIN FOSX"/>
    <property type="match status" value="1"/>
</dbReference>
<dbReference type="NCBIfam" id="NF000222">
    <property type="entry name" value="FosX"/>
    <property type="match status" value="1"/>
</dbReference>
<dbReference type="InterPro" id="IPR051332">
    <property type="entry name" value="Fosfomycin_Res_Enzymes"/>
</dbReference>
<dbReference type="EMBL" id="FZOJ01000071">
    <property type="protein sequence ID" value="SNT27809.1"/>
    <property type="molecule type" value="Genomic_DNA"/>
</dbReference>
<dbReference type="InterPro" id="IPR004360">
    <property type="entry name" value="Glyas_Fos-R_dOase_dom"/>
</dbReference>
<dbReference type="OrthoDB" id="9788468at2"/>
<feature type="domain" description="VOC" evidence="2">
    <location>
        <begin position="4"/>
        <end position="122"/>
    </location>
</feature>
<keyword evidence="3" id="KW-0560">Oxidoreductase</keyword>
<dbReference type="PANTHER" id="PTHR36113">
    <property type="entry name" value="LYASE, PUTATIVE-RELATED-RELATED"/>
    <property type="match status" value="1"/>
</dbReference>
<keyword evidence="4" id="KW-1185">Reference proteome</keyword>
<dbReference type="SUPFAM" id="SSF54593">
    <property type="entry name" value="Glyoxalase/Bleomycin resistance protein/Dihydroxybiphenyl dioxygenase"/>
    <property type="match status" value="1"/>
</dbReference>
<evidence type="ECO:0000313" key="4">
    <source>
        <dbReference type="Proteomes" id="UP000198304"/>
    </source>
</evidence>
<name>A0A239LDT9_9FIRM</name>
<evidence type="ECO:0000313" key="3">
    <source>
        <dbReference type="EMBL" id="SNT27809.1"/>
    </source>
</evidence>
<proteinExistence type="predicted"/>
<dbReference type="GO" id="GO:0046872">
    <property type="term" value="F:metal ion binding"/>
    <property type="evidence" value="ECO:0007669"/>
    <property type="project" value="UniProtKB-KW"/>
</dbReference>
<keyword evidence="3" id="KW-0223">Dioxygenase</keyword>
<dbReference type="Pfam" id="PF00903">
    <property type="entry name" value="Glyoxalase"/>
    <property type="match status" value="1"/>
</dbReference>
<dbReference type="AlphaFoldDB" id="A0A239LDT9"/>